<dbReference type="PANTHER" id="PTHR46024:SF3">
    <property type="entry name" value="HISTONE-LYSINE N-METHYLTRANSFERASE SETDB2"/>
    <property type="match status" value="1"/>
</dbReference>
<dbReference type="SUPFAM" id="SSF82199">
    <property type="entry name" value="SET domain"/>
    <property type="match status" value="1"/>
</dbReference>
<dbReference type="PANTHER" id="PTHR46024">
    <property type="entry name" value="HISTONE-LYSINE N-METHYLTRANSFERASE EGGLESS"/>
    <property type="match status" value="1"/>
</dbReference>
<dbReference type="Proteomes" id="UP000092124">
    <property type="component" value="Unassembled WGS sequence"/>
</dbReference>
<dbReference type="STRING" id="56216.A0A1A6H0X3"/>
<dbReference type="OrthoDB" id="5792673at2759"/>
<reference evidence="4 5" key="1">
    <citation type="submission" date="2016-06" db="EMBL/GenBank/DDBJ databases">
        <title>The Draft Genome Sequence and Annotation of the Desert Woodrat Neotoma lepida.</title>
        <authorList>
            <person name="Campbell M."/>
            <person name="Oakeson K.F."/>
            <person name="Yandell M."/>
            <person name="Halpert J.R."/>
            <person name="Dearing D."/>
        </authorList>
    </citation>
    <scope>NUCLEOTIDE SEQUENCE [LARGE SCALE GENOMIC DNA]</scope>
    <source>
        <strain evidence="4">417</strain>
        <tissue evidence="4">Liver</tissue>
    </source>
</reference>
<keyword evidence="5" id="KW-1185">Reference proteome</keyword>
<feature type="region of interest" description="Disordered" evidence="3">
    <location>
        <begin position="37"/>
        <end position="96"/>
    </location>
</feature>
<dbReference type="GO" id="GO:0010629">
    <property type="term" value="P:negative regulation of gene expression"/>
    <property type="evidence" value="ECO:0007669"/>
    <property type="project" value="TreeGrafter"/>
</dbReference>
<comment type="caution">
    <text evidence="4">The sequence shown here is derived from an EMBL/GenBank/DDBJ whole genome shotgun (WGS) entry which is preliminary data.</text>
</comment>
<evidence type="ECO:0000256" key="1">
    <source>
        <dbReference type="ARBA" id="ARBA00004123"/>
    </source>
</evidence>
<feature type="compositionally biased region" description="Basic and acidic residues" evidence="3">
    <location>
        <begin position="37"/>
        <end position="51"/>
    </location>
</feature>
<feature type="compositionally biased region" description="Basic and acidic residues" evidence="3">
    <location>
        <begin position="64"/>
        <end position="96"/>
    </location>
</feature>
<name>A0A1A6H0X3_NEOLE</name>
<proteinExistence type="predicted"/>
<dbReference type="GO" id="GO:0046974">
    <property type="term" value="F:histone H3K9 methyltransferase activity"/>
    <property type="evidence" value="ECO:0007669"/>
    <property type="project" value="TreeGrafter"/>
</dbReference>
<dbReference type="GO" id="GO:0070828">
    <property type="term" value="P:heterochromatin organization"/>
    <property type="evidence" value="ECO:0007669"/>
    <property type="project" value="TreeGrafter"/>
</dbReference>
<accession>A0A1A6H0X3</accession>
<evidence type="ECO:0000256" key="3">
    <source>
        <dbReference type="SAM" id="MobiDB-lite"/>
    </source>
</evidence>
<dbReference type="EMBL" id="LZPO01057119">
    <property type="protein sequence ID" value="OBS71480.1"/>
    <property type="molecule type" value="Genomic_DNA"/>
</dbReference>
<feature type="non-terminal residue" evidence="4">
    <location>
        <position position="1"/>
    </location>
</feature>
<evidence type="ECO:0000313" key="4">
    <source>
        <dbReference type="EMBL" id="OBS71480.1"/>
    </source>
</evidence>
<gene>
    <name evidence="4" type="ORF">A6R68_13943</name>
</gene>
<sequence length="96" mass="10831">LQVFKSEKKGWGVRCLDDIDRGTFVCVYSGRLLSRATPEKANTDENGREQENTVTTTFSKKRKIEGARSDCETHPRSPKTEKCPPKVSSDLKEPVM</sequence>
<dbReference type="InterPro" id="IPR046341">
    <property type="entry name" value="SET_dom_sf"/>
</dbReference>
<dbReference type="AlphaFoldDB" id="A0A1A6H0X3"/>
<dbReference type="Gene3D" id="2.170.270.10">
    <property type="entry name" value="SET domain"/>
    <property type="match status" value="1"/>
</dbReference>
<dbReference type="InterPro" id="IPR051516">
    <property type="entry name" value="SETDB_methyltransferase"/>
</dbReference>
<protein>
    <submittedName>
        <fullName evidence="4">Uncharacterized protein</fullName>
    </submittedName>
</protein>
<organism evidence="4 5">
    <name type="scientific">Neotoma lepida</name>
    <name type="common">Desert woodrat</name>
    <dbReference type="NCBI Taxonomy" id="56216"/>
    <lineage>
        <taxon>Eukaryota</taxon>
        <taxon>Metazoa</taxon>
        <taxon>Chordata</taxon>
        <taxon>Craniata</taxon>
        <taxon>Vertebrata</taxon>
        <taxon>Euteleostomi</taxon>
        <taxon>Mammalia</taxon>
        <taxon>Eutheria</taxon>
        <taxon>Euarchontoglires</taxon>
        <taxon>Glires</taxon>
        <taxon>Rodentia</taxon>
        <taxon>Myomorpha</taxon>
        <taxon>Muroidea</taxon>
        <taxon>Cricetidae</taxon>
        <taxon>Neotominae</taxon>
        <taxon>Neotoma</taxon>
    </lineage>
</organism>
<keyword evidence="2" id="KW-0539">Nucleus</keyword>
<evidence type="ECO:0000313" key="5">
    <source>
        <dbReference type="Proteomes" id="UP000092124"/>
    </source>
</evidence>
<comment type="subcellular location">
    <subcellularLocation>
        <location evidence="1">Nucleus</location>
    </subcellularLocation>
</comment>
<evidence type="ECO:0000256" key="2">
    <source>
        <dbReference type="ARBA" id="ARBA00023242"/>
    </source>
</evidence>
<dbReference type="GO" id="GO:0005634">
    <property type="term" value="C:nucleus"/>
    <property type="evidence" value="ECO:0007669"/>
    <property type="project" value="UniProtKB-SubCell"/>
</dbReference>